<organism evidence="7 8">
    <name type="scientific">Acanthamoeba castellanii (strain ATCC 30010 / Neff)</name>
    <dbReference type="NCBI Taxonomy" id="1257118"/>
    <lineage>
        <taxon>Eukaryota</taxon>
        <taxon>Amoebozoa</taxon>
        <taxon>Discosea</taxon>
        <taxon>Longamoebia</taxon>
        <taxon>Centramoebida</taxon>
        <taxon>Acanthamoebidae</taxon>
        <taxon>Acanthamoeba</taxon>
    </lineage>
</organism>
<evidence type="ECO:0000256" key="4">
    <source>
        <dbReference type="ARBA" id="ARBA00023242"/>
    </source>
</evidence>
<dbReference type="EMBL" id="KB008066">
    <property type="protein sequence ID" value="ELR14231.1"/>
    <property type="molecule type" value="Genomic_DNA"/>
</dbReference>
<evidence type="ECO:0000256" key="1">
    <source>
        <dbReference type="ARBA" id="ARBA00004123"/>
    </source>
</evidence>
<accession>L8GQ30</accession>
<keyword evidence="3" id="KW-0804">Transcription</keyword>
<sequence>MVVGGEGEEHVDTTAAAVEKEEEEEEKAAMSRLVMRFGVSCHACKVLQPRLWVCPRAPAHRWCAKCLRNRFGVAFAAAPAWPGLATARGCPACRGHCPCAACRRSGGSQPHQNSSGRPRMTTAAAAATEQPQRDGGGGGGTAERRERGFGRLMHEEHHDWTKVLDRDAYRSSLVFRKRFLSEAEGEGLVEVLRGCEDQMRYHRFVVMGKKTEHLEPRATLCFGSTVAYHGVTVVTQPWSKAPPELIALKKKMVDELKVEVNSFLCTRYLNVPSAEAAVGYRWRWAATGRLSTFSESVSMCGELSLLSLGWSLHVVRHHDDC</sequence>
<name>L8GQ30_ACACF</name>
<feature type="compositionally biased region" description="Polar residues" evidence="5">
    <location>
        <begin position="106"/>
        <end position="116"/>
    </location>
</feature>
<evidence type="ECO:0000259" key="6">
    <source>
        <dbReference type="Pfam" id="PF10497"/>
    </source>
</evidence>
<feature type="domain" description="Zinc-finger" evidence="6">
    <location>
        <begin position="37"/>
        <end position="113"/>
    </location>
</feature>
<reference evidence="7 8" key="1">
    <citation type="journal article" date="2013" name="Genome Biol.">
        <title>Genome of Acanthamoeba castellanii highlights extensive lateral gene transfer and early evolution of tyrosine kinase signaling.</title>
        <authorList>
            <person name="Clarke M."/>
            <person name="Lohan A.J."/>
            <person name="Liu B."/>
            <person name="Lagkouvardos I."/>
            <person name="Roy S."/>
            <person name="Zafar N."/>
            <person name="Bertelli C."/>
            <person name="Schilde C."/>
            <person name="Kianianmomeni A."/>
            <person name="Burglin T.R."/>
            <person name="Frech C."/>
            <person name="Turcotte B."/>
            <person name="Kopec K.O."/>
            <person name="Synnott J.M."/>
            <person name="Choo C."/>
            <person name="Paponov I."/>
            <person name="Finkler A."/>
            <person name="Soon Heng Tan C."/>
            <person name="Hutchins A.P."/>
            <person name="Weinmeier T."/>
            <person name="Rattei T."/>
            <person name="Chu J.S."/>
            <person name="Gimenez G."/>
            <person name="Irimia M."/>
            <person name="Rigden D.J."/>
            <person name="Fitzpatrick D.A."/>
            <person name="Lorenzo-Morales J."/>
            <person name="Bateman A."/>
            <person name="Chiu C.H."/>
            <person name="Tang P."/>
            <person name="Hegemann P."/>
            <person name="Fromm H."/>
            <person name="Raoult D."/>
            <person name="Greub G."/>
            <person name="Miranda-Saavedra D."/>
            <person name="Chen N."/>
            <person name="Nash P."/>
            <person name="Ginger M.L."/>
            <person name="Horn M."/>
            <person name="Schaap P."/>
            <person name="Caler L."/>
            <person name="Loftus B."/>
        </authorList>
    </citation>
    <scope>NUCLEOTIDE SEQUENCE [LARGE SCALE GENOMIC DNA]</scope>
    <source>
        <strain evidence="7 8">Neff</strain>
    </source>
</reference>
<keyword evidence="2" id="KW-0805">Transcription regulation</keyword>
<dbReference type="Gene3D" id="2.60.120.590">
    <property type="entry name" value="Alpha-ketoglutarate-dependent dioxygenase AlkB-like"/>
    <property type="match status" value="1"/>
</dbReference>
<dbReference type="KEGG" id="acan:ACA1_139680"/>
<proteinExistence type="predicted"/>
<evidence type="ECO:0000313" key="7">
    <source>
        <dbReference type="EMBL" id="ELR14231.1"/>
    </source>
</evidence>
<dbReference type="AlphaFoldDB" id="L8GQ30"/>
<keyword evidence="4" id="KW-0539">Nucleus</keyword>
<dbReference type="GO" id="GO:0005634">
    <property type="term" value="C:nucleus"/>
    <property type="evidence" value="ECO:0007669"/>
    <property type="project" value="UniProtKB-SubCell"/>
</dbReference>
<evidence type="ECO:0000256" key="5">
    <source>
        <dbReference type="SAM" id="MobiDB-lite"/>
    </source>
</evidence>
<dbReference type="VEuPathDB" id="AmoebaDB:ACA1_139680"/>
<comment type="subcellular location">
    <subcellularLocation>
        <location evidence="1">Nucleus</location>
    </subcellularLocation>
</comment>
<protein>
    <recommendedName>
        <fullName evidence="6">Zinc-finger domain-containing protein</fullName>
    </recommendedName>
</protein>
<dbReference type="RefSeq" id="XP_004336244.1">
    <property type="nucleotide sequence ID" value="XM_004336196.1"/>
</dbReference>
<dbReference type="Proteomes" id="UP000011083">
    <property type="component" value="Unassembled WGS sequence"/>
</dbReference>
<dbReference type="GeneID" id="14914788"/>
<evidence type="ECO:0000313" key="8">
    <source>
        <dbReference type="Proteomes" id="UP000011083"/>
    </source>
</evidence>
<feature type="region of interest" description="Disordered" evidence="5">
    <location>
        <begin position="106"/>
        <end position="144"/>
    </location>
</feature>
<dbReference type="Pfam" id="PF10497">
    <property type="entry name" value="zf-4CXXC_R1"/>
    <property type="match status" value="1"/>
</dbReference>
<evidence type="ECO:0000256" key="3">
    <source>
        <dbReference type="ARBA" id="ARBA00023163"/>
    </source>
</evidence>
<evidence type="ECO:0000256" key="2">
    <source>
        <dbReference type="ARBA" id="ARBA00023015"/>
    </source>
</evidence>
<gene>
    <name evidence="7" type="ORF">ACA1_139680</name>
</gene>
<dbReference type="InterPro" id="IPR037151">
    <property type="entry name" value="AlkB-like_sf"/>
</dbReference>
<dbReference type="InterPro" id="IPR018866">
    <property type="entry name" value="Znf-4CXXC_R1"/>
</dbReference>
<keyword evidence="8" id="KW-1185">Reference proteome</keyword>